<keyword evidence="3 10" id="KW-0812">Transmembrane</keyword>
<keyword evidence="2" id="KW-1003">Cell membrane</keyword>
<sequence length="442" mass="48824">MGWGNPKHKYRQGGEWIESSPEEKDLGELVDEKLNVTRQCALAAQKANHILGCIKRSVTSGSREVILPLYSALHKKDMDLLERVQRRAMKMIRGLEHLSYEDSLRELGLFSLEKRRLRGHLLAALQYLEGAYKQPGERLFTRACSDRTNGKNHPSVTAQLVLQLQQVGTGANAPSAAGYGGRSLDLRDHDASPRWLMIEMAGPQCLQTAKVQQQMSNSSSITRFLLLALADLQELQLLHLWLFPGIYLAALLGNGLSITAIACDRCLHTPMYFFHFNLSFLGLGSVSTTVPVSMANSLWDTRDISYAGCTAQVFLFAFLMSAEFSLLTIMAYDRYMPSPNPCAMGPSRTAELAAKRQQLPGTIFMAALRLPCEQGRHKAFSTCLPHLTVVSLFASSAMFAYLKPPSISSPSLNLVVAVLYSVVPPTVKALIYSTGTKELKDP</sequence>
<keyword evidence="5 10" id="KW-1133">Transmembrane helix</keyword>
<comment type="subcellular location">
    <subcellularLocation>
        <location evidence="1">Cell membrane</location>
        <topology evidence="1">Multi-pass membrane protein</topology>
    </subcellularLocation>
</comment>
<dbReference type="GO" id="GO:0004984">
    <property type="term" value="F:olfactory receptor activity"/>
    <property type="evidence" value="ECO:0007669"/>
    <property type="project" value="InterPro"/>
</dbReference>
<evidence type="ECO:0000256" key="1">
    <source>
        <dbReference type="ARBA" id="ARBA00004651"/>
    </source>
</evidence>
<dbReference type="InterPro" id="IPR000276">
    <property type="entry name" value="GPCR_Rhodpsn"/>
</dbReference>
<evidence type="ECO:0000256" key="5">
    <source>
        <dbReference type="ARBA" id="ARBA00022989"/>
    </source>
</evidence>
<dbReference type="InterPro" id="IPR000725">
    <property type="entry name" value="Olfact_rcpt"/>
</dbReference>
<dbReference type="GO" id="GO:0004930">
    <property type="term" value="F:G protein-coupled receptor activity"/>
    <property type="evidence" value="ECO:0007669"/>
    <property type="project" value="UniProtKB-KW"/>
</dbReference>
<dbReference type="SUPFAM" id="SSF81321">
    <property type="entry name" value="Family A G protein-coupled receptor-like"/>
    <property type="match status" value="2"/>
</dbReference>
<feature type="transmembrane region" description="Helical" evidence="10">
    <location>
        <begin position="383"/>
        <end position="402"/>
    </location>
</feature>
<feature type="domain" description="G-protein coupled receptors family 1 profile" evidence="11">
    <location>
        <begin position="253"/>
        <end position="341"/>
    </location>
</feature>
<feature type="transmembrane region" description="Helical" evidence="10">
    <location>
        <begin position="273"/>
        <end position="292"/>
    </location>
</feature>
<evidence type="ECO:0000256" key="6">
    <source>
        <dbReference type="ARBA" id="ARBA00023040"/>
    </source>
</evidence>
<evidence type="ECO:0000313" key="12">
    <source>
        <dbReference type="EMBL" id="KAK4806617.1"/>
    </source>
</evidence>
<gene>
    <name evidence="12" type="ORF">QYF61_013872</name>
</gene>
<dbReference type="InterPro" id="IPR017452">
    <property type="entry name" value="GPCR_Rhodpsn_7TM"/>
</dbReference>
<evidence type="ECO:0000256" key="9">
    <source>
        <dbReference type="ARBA" id="ARBA00023224"/>
    </source>
</evidence>
<evidence type="ECO:0000256" key="8">
    <source>
        <dbReference type="ARBA" id="ARBA00023170"/>
    </source>
</evidence>
<evidence type="ECO:0000256" key="7">
    <source>
        <dbReference type="ARBA" id="ARBA00023136"/>
    </source>
</evidence>
<keyword evidence="7 10" id="KW-0472">Membrane</keyword>
<evidence type="ECO:0000256" key="2">
    <source>
        <dbReference type="ARBA" id="ARBA00022475"/>
    </source>
</evidence>
<dbReference type="Pfam" id="PF00001">
    <property type="entry name" value="7tm_1"/>
    <property type="match status" value="1"/>
</dbReference>
<comment type="caution">
    <text evidence="12">The sequence shown here is derived from an EMBL/GenBank/DDBJ whole genome shotgun (WGS) entry which is preliminary data.</text>
</comment>
<feature type="transmembrane region" description="Helical" evidence="10">
    <location>
        <begin position="304"/>
        <end position="329"/>
    </location>
</feature>
<dbReference type="AlphaFoldDB" id="A0AAN7MZ22"/>
<dbReference type="Gene3D" id="1.20.1070.10">
    <property type="entry name" value="Rhodopsin 7-helix transmembrane proteins"/>
    <property type="match status" value="1"/>
</dbReference>
<organism evidence="12 13">
    <name type="scientific">Mycteria americana</name>
    <name type="common">Wood stork</name>
    <dbReference type="NCBI Taxonomy" id="33587"/>
    <lineage>
        <taxon>Eukaryota</taxon>
        <taxon>Metazoa</taxon>
        <taxon>Chordata</taxon>
        <taxon>Craniata</taxon>
        <taxon>Vertebrata</taxon>
        <taxon>Euteleostomi</taxon>
        <taxon>Archelosauria</taxon>
        <taxon>Archosauria</taxon>
        <taxon>Dinosauria</taxon>
        <taxon>Saurischia</taxon>
        <taxon>Theropoda</taxon>
        <taxon>Coelurosauria</taxon>
        <taxon>Aves</taxon>
        <taxon>Neognathae</taxon>
        <taxon>Neoaves</taxon>
        <taxon>Aequornithes</taxon>
        <taxon>Ciconiiformes</taxon>
        <taxon>Ciconiidae</taxon>
        <taxon>Mycteria</taxon>
    </lineage>
</organism>
<feature type="transmembrane region" description="Helical" evidence="10">
    <location>
        <begin position="240"/>
        <end position="261"/>
    </location>
</feature>
<keyword evidence="9" id="KW-0807">Transducer</keyword>
<evidence type="ECO:0000259" key="11">
    <source>
        <dbReference type="PROSITE" id="PS50262"/>
    </source>
</evidence>
<dbReference type="Pfam" id="PF13853">
    <property type="entry name" value="7tm_4"/>
    <property type="match status" value="1"/>
</dbReference>
<evidence type="ECO:0000256" key="3">
    <source>
        <dbReference type="ARBA" id="ARBA00022692"/>
    </source>
</evidence>
<keyword evidence="4" id="KW-0552">Olfaction</keyword>
<dbReference type="EMBL" id="JAUNZN010000037">
    <property type="protein sequence ID" value="KAK4806617.1"/>
    <property type="molecule type" value="Genomic_DNA"/>
</dbReference>
<dbReference type="GO" id="GO:0005886">
    <property type="term" value="C:plasma membrane"/>
    <property type="evidence" value="ECO:0007669"/>
    <property type="project" value="UniProtKB-SubCell"/>
</dbReference>
<protein>
    <recommendedName>
        <fullName evidence="11">G-protein coupled receptors family 1 profile domain-containing protein</fullName>
    </recommendedName>
</protein>
<evidence type="ECO:0000256" key="4">
    <source>
        <dbReference type="ARBA" id="ARBA00022725"/>
    </source>
</evidence>
<evidence type="ECO:0000256" key="10">
    <source>
        <dbReference type="SAM" id="Phobius"/>
    </source>
</evidence>
<name>A0AAN7MZ22_MYCAM</name>
<dbReference type="InterPro" id="IPR050516">
    <property type="entry name" value="Olfactory_GPCR"/>
</dbReference>
<keyword evidence="8" id="KW-0675">Receptor</keyword>
<reference evidence="12 13" key="1">
    <citation type="journal article" date="2023" name="J. Hered.">
        <title>Chromosome-level genome of the wood stork (Mycteria americana) provides insight into avian chromosome evolution.</title>
        <authorList>
            <person name="Flamio R. Jr."/>
            <person name="Ramstad K.M."/>
        </authorList>
    </citation>
    <scope>NUCLEOTIDE SEQUENCE [LARGE SCALE GENOMIC DNA]</scope>
    <source>
        <strain evidence="12">JAX WOST 10</strain>
    </source>
</reference>
<proteinExistence type="predicted"/>
<accession>A0AAN7MZ22</accession>
<evidence type="ECO:0000313" key="13">
    <source>
        <dbReference type="Proteomes" id="UP001333110"/>
    </source>
</evidence>
<keyword evidence="4" id="KW-0716">Sensory transduction</keyword>
<dbReference type="PROSITE" id="PS50262">
    <property type="entry name" value="G_PROTEIN_RECEP_F1_2"/>
    <property type="match status" value="1"/>
</dbReference>
<dbReference type="PANTHER" id="PTHR26452">
    <property type="entry name" value="OLFACTORY RECEPTOR"/>
    <property type="match status" value="1"/>
</dbReference>
<keyword evidence="13" id="KW-1185">Reference proteome</keyword>
<dbReference type="Proteomes" id="UP001333110">
    <property type="component" value="Unassembled WGS sequence"/>
</dbReference>
<feature type="transmembrane region" description="Helical" evidence="10">
    <location>
        <begin position="414"/>
        <end position="432"/>
    </location>
</feature>
<keyword evidence="6" id="KW-0297">G-protein coupled receptor</keyword>